<dbReference type="InterPro" id="IPR011057">
    <property type="entry name" value="Mss4-like_sf"/>
</dbReference>
<dbReference type="InterPro" id="IPR006913">
    <property type="entry name" value="CENP-V/GFA"/>
</dbReference>
<name>A0A9P5ASM2_9HYPO</name>
<dbReference type="Proteomes" id="UP000730481">
    <property type="component" value="Unassembled WGS sequence"/>
</dbReference>
<dbReference type="PROSITE" id="PS51891">
    <property type="entry name" value="CENP_V_GFA"/>
    <property type="match status" value="1"/>
</dbReference>
<evidence type="ECO:0000256" key="2">
    <source>
        <dbReference type="ARBA" id="ARBA00022723"/>
    </source>
</evidence>
<dbReference type="GO" id="GO:0016846">
    <property type="term" value="F:carbon-sulfur lyase activity"/>
    <property type="evidence" value="ECO:0007669"/>
    <property type="project" value="InterPro"/>
</dbReference>
<protein>
    <recommendedName>
        <fullName evidence="5">CENP-V/GFA domain-containing protein</fullName>
    </recommendedName>
</protein>
<evidence type="ECO:0000259" key="5">
    <source>
        <dbReference type="PROSITE" id="PS51891"/>
    </source>
</evidence>
<evidence type="ECO:0000313" key="6">
    <source>
        <dbReference type="EMBL" id="KAF4344210.1"/>
    </source>
</evidence>
<evidence type="ECO:0000256" key="3">
    <source>
        <dbReference type="ARBA" id="ARBA00022833"/>
    </source>
</evidence>
<gene>
    <name evidence="6" type="ORF">FBEOM_1804</name>
</gene>
<evidence type="ECO:0000256" key="4">
    <source>
        <dbReference type="ARBA" id="ARBA00023239"/>
    </source>
</evidence>
<dbReference type="SUPFAM" id="SSF51316">
    <property type="entry name" value="Mss4-like"/>
    <property type="match status" value="2"/>
</dbReference>
<dbReference type="AlphaFoldDB" id="A0A9P5ASM2"/>
<dbReference type="PANTHER" id="PTHR33337:SF31">
    <property type="entry name" value="DUF636 DOMAIN PROTEIN (AFU_ORTHOLOGUE AFUA_2G12650)"/>
    <property type="match status" value="1"/>
</dbReference>
<dbReference type="OrthoDB" id="5422068at2759"/>
<dbReference type="Gene3D" id="3.90.1590.10">
    <property type="entry name" value="glutathione-dependent formaldehyde- activating enzyme (gfa)"/>
    <property type="match status" value="2"/>
</dbReference>
<reference evidence="6" key="1">
    <citation type="journal article" date="2017" name="Mycologia">
        <title>Fusarium algeriense, sp. nov., a novel toxigenic crown rot pathogen of durum wheat from Algeria is nested in the Fusarium burgessii species complex.</title>
        <authorList>
            <person name="Laraba I."/>
            <person name="Keddad A."/>
            <person name="Boureghda H."/>
            <person name="Abdallah N."/>
            <person name="Vaughan M.M."/>
            <person name="Proctor R.H."/>
            <person name="Busman M."/>
            <person name="O'Donnell K."/>
        </authorList>
    </citation>
    <scope>NUCLEOTIDE SEQUENCE</scope>
    <source>
        <strain evidence="6">NRRL 25174</strain>
    </source>
</reference>
<dbReference type="GO" id="GO:0046872">
    <property type="term" value="F:metal ion binding"/>
    <property type="evidence" value="ECO:0007669"/>
    <property type="project" value="UniProtKB-KW"/>
</dbReference>
<proteinExistence type="inferred from homology"/>
<organism evidence="6 7">
    <name type="scientific">Fusarium beomiforme</name>
    <dbReference type="NCBI Taxonomy" id="44412"/>
    <lineage>
        <taxon>Eukaryota</taxon>
        <taxon>Fungi</taxon>
        <taxon>Dikarya</taxon>
        <taxon>Ascomycota</taxon>
        <taxon>Pezizomycotina</taxon>
        <taxon>Sordariomycetes</taxon>
        <taxon>Hypocreomycetidae</taxon>
        <taxon>Hypocreales</taxon>
        <taxon>Nectriaceae</taxon>
        <taxon>Fusarium</taxon>
        <taxon>Fusarium burgessii species complex</taxon>
    </lineage>
</organism>
<comment type="caution">
    <text evidence="6">The sequence shown here is derived from an EMBL/GenBank/DDBJ whole genome shotgun (WGS) entry which is preliminary data.</text>
</comment>
<keyword evidence="3" id="KW-0862">Zinc</keyword>
<dbReference type="Pfam" id="PF04828">
    <property type="entry name" value="GFA"/>
    <property type="match status" value="1"/>
</dbReference>
<comment type="similarity">
    <text evidence="1">Belongs to the Gfa family.</text>
</comment>
<evidence type="ECO:0000256" key="1">
    <source>
        <dbReference type="ARBA" id="ARBA00005495"/>
    </source>
</evidence>
<dbReference type="PANTHER" id="PTHR33337">
    <property type="entry name" value="GFA DOMAIN-CONTAINING PROTEIN"/>
    <property type="match status" value="1"/>
</dbReference>
<evidence type="ECO:0000313" key="7">
    <source>
        <dbReference type="Proteomes" id="UP000730481"/>
    </source>
</evidence>
<keyword evidence="7" id="KW-1185">Reference proteome</keyword>
<feature type="domain" description="CENP-V/GFA" evidence="5">
    <location>
        <begin position="10"/>
        <end position="138"/>
    </location>
</feature>
<keyword evidence="4" id="KW-0456">Lyase</keyword>
<reference evidence="6" key="2">
    <citation type="submission" date="2020-02" db="EMBL/GenBank/DDBJ databases">
        <title>Identification and distribution of gene clusters putatively required for synthesis of sphingolipid metabolism inhibitors in phylogenetically diverse species of the filamentous fungus Fusarium.</title>
        <authorList>
            <person name="Kim H.-S."/>
            <person name="Busman M."/>
            <person name="Brown D.W."/>
            <person name="Divon H."/>
            <person name="Uhlig S."/>
            <person name="Proctor R.H."/>
        </authorList>
    </citation>
    <scope>NUCLEOTIDE SEQUENCE</scope>
    <source>
        <strain evidence="6">NRRL 25174</strain>
    </source>
</reference>
<keyword evidence="2" id="KW-0479">Metal-binding</keyword>
<sequence>MTTEDQGITLQAQCLCKAHTFTTKVPGSKLPLPASICHCTSCRNVTGAMYNCNIDWPGLADDIRNSDLKSYEFTANCKVLFCGICSSPMFWDSHYDDEPQTLGVFTGVLDNVDVDNMIKYTRQIFVGDTKDGGVSPWLQNINHDGAKLRRWMKKPEEGEELDDNWPGTLETPGSEVAQGQDIPIRCHCKGVDLMLRPKNVDFSAEDFPAMGTDSFPAFFDRKSQKHLATLDPCRSCRLSVGADIMNWTFAMLKQIDFPDKSGGPDFPRNTHELKAAVDSPNRDPRYGTLAIYRSSPDVQRYFCSRCSALVFYAADDRPEIIDVTVGLLHAPEGARVESLLAWHLGAKMMGEEDFERGWRRNFVMSVKDASEKWRIEKGYPKTWIRLAFEGAKNSEE</sequence>
<dbReference type="EMBL" id="PVQB02000060">
    <property type="protein sequence ID" value="KAF4344210.1"/>
    <property type="molecule type" value="Genomic_DNA"/>
</dbReference>
<accession>A0A9P5ASM2</accession>